<evidence type="ECO:0000256" key="2">
    <source>
        <dbReference type="ARBA" id="ARBA00011903"/>
    </source>
</evidence>
<evidence type="ECO:0000256" key="5">
    <source>
        <dbReference type="ARBA" id="ARBA00022777"/>
    </source>
</evidence>
<keyword evidence="4" id="KW-0547">Nucleotide-binding</keyword>
<keyword evidence="6" id="KW-0067">ATP-binding</keyword>
<dbReference type="Proteomes" id="UP000664303">
    <property type="component" value="Unassembled WGS sequence"/>
</dbReference>
<dbReference type="InterPro" id="IPR025669">
    <property type="entry name" value="AAA_dom"/>
</dbReference>
<evidence type="ECO:0000256" key="6">
    <source>
        <dbReference type="ARBA" id="ARBA00022840"/>
    </source>
</evidence>
<evidence type="ECO:0000256" key="9">
    <source>
        <dbReference type="SAM" id="MobiDB-lite"/>
    </source>
</evidence>
<dbReference type="EMBL" id="JAFKCZ010000001">
    <property type="protein sequence ID" value="MBN7795263.1"/>
    <property type="molecule type" value="Genomic_DNA"/>
</dbReference>
<dbReference type="Pfam" id="PF13614">
    <property type="entry name" value="AAA_31"/>
    <property type="match status" value="1"/>
</dbReference>
<evidence type="ECO:0000259" key="10">
    <source>
        <dbReference type="Pfam" id="PF13614"/>
    </source>
</evidence>
<keyword evidence="3" id="KW-0808">Transferase</keyword>
<organism evidence="11 12">
    <name type="scientific">Parahaliea mediterranea</name>
    <dbReference type="NCBI Taxonomy" id="651086"/>
    <lineage>
        <taxon>Bacteria</taxon>
        <taxon>Pseudomonadati</taxon>
        <taxon>Pseudomonadota</taxon>
        <taxon>Gammaproteobacteria</taxon>
        <taxon>Cellvibrionales</taxon>
        <taxon>Halieaceae</taxon>
        <taxon>Parahaliea</taxon>
    </lineage>
</organism>
<evidence type="ECO:0000256" key="1">
    <source>
        <dbReference type="ARBA" id="ARBA00007316"/>
    </source>
</evidence>
<dbReference type="InterPro" id="IPR027417">
    <property type="entry name" value="P-loop_NTPase"/>
</dbReference>
<protein>
    <recommendedName>
        <fullName evidence="2">non-specific protein-tyrosine kinase</fullName>
        <ecNumber evidence="2">2.7.10.2</ecNumber>
    </recommendedName>
</protein>
<evidence type="ECO:0000256" key="3">
    <source>
        <dbReference type="ARBA" id="ARBA00022679"/>
    </source>
</evidence>
<keyword evidence="12" id="KW-1185">Reference proteome</keyword>
<feature type="region of interest" description="Disordered" evidence="9">
    <location>
        <begin position="1"/>
        <end position="45"/>
    </location>
</feature>
<dbReference type="InterPro" id="IPR050445">
    <property type="entry name" value="Bact_polysacc_biosynth/exp"/>
</dbReference>
<dbReference type="InterPro" id="IPR005702">
    <property type="entry name" value="Wzc-like_C"/>
</dbReference>
<proteinExistence type="inferred from homology"/>
<evidence type="ECO:0000313" key="12">
    <source>
        <dbReference type="Proteomes" id="UP000664303"/>
    </source>
</evidence>
<comment type="caution">
    <text evidence="11">The sequence shown here is derived from an EMBL/GenBank/DDBJ whole genome shotgun (WGS) entry which is preliminary data.</text>
</comment>
<dbReference type="RefSeq" id="WP_206558695.1">
    <property type="nucleotide sequence ID" value="NZ_JAFKCZ010000001.1"/>
</dbReference>
<dbReference type="GO" id="GO:0004713">
    <property type="term" value="F:protein tyrosine kinase activity"/>
    <property type="evidence" value="ECO:0007669"/>
    <property type="project" value="TreeGrafter"/>
</dbReference>
<sequence>MAEQLEGASDSTRDEYRDDRDESTDSRGRRGEPASRRSTLVSAPKETAVQRVGDSYGFKGAPGTLAGFEAEVGGTAGAVSSAPAGIHYSRTRQVELCDKALMENKVIAGCKNDPRVEAYRQLRSQVLGAMRRNGWRTLAVTSARERAGKTLTCVNLAICMSQEMNQTVLLVDLDLRKPDVARTLGLQVDKGIIDHLLHAEPIEKIMINPGHSRLVIIPGTRQDHFVSEVLTSPEMKVFLADITARYEDRIIIFDLPPLLRNDDAMVFVPKADACLFVVEDGVSRPDDMEYCFQLLRHSNVIGTVLNKSRE</sequence>
<evidence type="ECO:0000256" key="8">
    <source>
        <dbReference type="ARBA" id="ARBA00051245"/>
    </source>
</evidence>
<gene>
    <name evidence="11" type="ORF">JYP50_01585</name>
</gene>
<feature type="compositionally biased region" description="Basic and acidic residues" evidence="9">
    <location>
        <begin position="11"/>
        <end position="35"/>
    </location>
</feature>
<evidence type="ECO:0000256" key="7">
    <source>
        <dbReference type="ARBA" id="ARBA00023137"/>
    </source>
</evidence>
<accession>A0A939DBM0</accession>
<dbReference type="AlphaFoldDB" id="A0A939DBM0"/>
<dbReference type="PANTHER" id="PTHR32309:SF13">
    <property type="entry name" value="FERRIC ENTEROBACTIN TRANSPORT PROTEIN FEPE"/>
    <property type="match status" value="1"/>
</dbReference>
<evidence type="ECO:0000313" key="11">
    <source>
        <dbReference type="EMBL" id="MBN7795263.1"/>
    </source>
</evidence>
<dbReference type="GO" id="GO:0005886">
    <property type="term" value="C:plasma membrane"/>
    <property type="evidence" value="ECO:0007669"/>
    <property type="project" value="TreeGrafter"/>
</dbReference>
<dbReference type="CDD" id="cd05387">
    <property type="entry name" value="BY-kinase"/>
    <property type="match status" value="1"/>
</dbReference>
<dbReference type="PANTHER" id="PTHR32309">
    <property type="entry name" value="TYROSINE-PROTEIN KINASE"/>
    <property type="match status" value="1"/>
</dbReference>
<keyword evidence="5 11" id="KW-0418">Kinase</keyword>
<comment type="similarity">
    <text evidence="1">Belongs to the CpsD/CapB family.</text>
</comment>
<feature type="domain" description="AAA" evidence="10">
    <location>
        <begin position="138"/>
        <end position="260"/>
    </location>
</feature>
<keyword evidence="7" id="KW-0829">Tyrosine-protein kinase</keyword>
<comment type="catalytic activity">
    <reaction evidence="8">
        <text>L-tyrosyl-[protein] + ATP = O-phospho-L-tyrosyl-[protein] + ADP + H(+)</text>
        <dbReference type="Rhea" id="RHEA:10596"/>
        <dbReference type="Rhea" id="RHEA-COMP:10136"/>
        <dbReference type="Rhea" id="RHEA-COMP:20101"/>
        <dbReference type="ChEBI" id="CHEBI:15378"/>
        <dbReference type="ChEBI" id="CHEBI:30616"/>
        <dbReference type="ChEBI" id="CHEBI:46858"/>
        <dbReference type="ChEBI" id="CHEBI:61978"/>
        <dbReference type="ChEBI" id="CHEBI:456216"/>
        <dbReference type="EC" id="2.7.10.2"/>
    </reaction>
</comment>
<dbReference type="EC" id="2.7.10.2" evidence="2"/>
<dbReference type="Gene3D" id="3.40.50.300">
    <property type="entry name" value="P-loop containing nucleotide triphosphate hydrolases"/>
    <property type="match status" value="1"/>
</dbReference>
<reference evidence="11" key="1">
    <citation type="submission" date="2021-02" db="EMBL/GenBank/DDBJ databases">
        <title>PHA producing bacteria isolated from coastal sediment in Guangdong, Shenzhen.</title>
        <authorList>
            <person name="Zheng W."/>
            <person name="Yu S."/>
            <person name="Huang Y."/>
        </authorList>
    </citation>
    <scope>NUCLEOTIDE SEQUENCE</scope>
    <source>
        <strain evidence="11">TN14-10</strain>
    </source>
</reference>
<dbReference type="SUPFAM" id="SSF52540">
    <property type="entry name" value="P-loop containing nucleoside triphosphate hydrolases"/>
    <property type="match status" value="1"/>
</dbReference>
<evidence type="ECO:0000256" key="4">
    <source>
        <dbReference type="ARBA" id="ARBA00022741"/>
    </source>
</evidence>
<name>A0A939DBM0_9GAMM</name>